<dbReference type="GO" id="GO:0051607">
    <property type="term" value="P:defense response to virus"/>
    <property type="evidence" value="ECO:0007669"/>
    <property type="project" value="UniProtKB-UniRule"/>
</dbReference>
<keyword evidence="5 10" id="KW-0460">Magnesium</keyword>
<evidence type="ECO:0000256" key="9">
    <source>
        <dbReference type="ARBA" id="ARBA00038592"/>
    </source>
</evidence>
<comment type="caution">
    <text evidence="11">The sequence shown here is derived from an EMBL/GenBank/DDBJ whole genome shotgun (WGS) entry which is preliminary data.</text>
</comment>
<name>E7MR73_9FIRM</name>
<dbReference type="GO" id="GO:0046872">
    <property type="term" value="F:metal ion binding"/>
    <property type="evidence" value="ECO:0007669"/>
    <property type="project" value="UniProtKB-UniRule"/>
</dbReference>
<keyword evidence="1 10" id="KW-0540">Nuclease</keyword>
<dbReference type="InterPro" id="IPR042206">
    <property type="entry name" value="CRISPR-assoc_Cas1_C"/>
</dbReference>
<feature type="binding site" evidence="10">
    <location>
        <position position="148"/>
    </location>
    <ligand>
        <name>Mn(2+)</name>
        <dbReference type="ChEBI" id="CHEBI:29035"/>
    </ligand>
</feature>
<feature type="binding site" evidence="10">
    <location>
        <position position="205"/>
    </location>
    <ligand>
        <name>Mn(2+)</name>
        <dbReference type="ChEBI" id="CHEBI:29035"/>
    </ligand>
</feature>
<keyword evidence="2 10" id="KW-0479">Metal-binding</keyword>
<dbReference type="HAMAP" id="MF_01470">
    <property type="entry name" value="Cas1"/>
    <property type="match status" value="1"/>
</dbReference>
<dbReference type="OrthoDB" id="9803119at2"/>
<comment type="function">
    <text evidence="10">CRISPR (clustered regularly interspaced short palindromic repeat), is an adaptive immune system that provides protection against mobile genetic elements (viruses, transposable elements and conjugative plasmids). CRISPR clusters contain spacers, sequences complementary to antecedent mobile elements, and target invading nucleic acids. CRISPR clusters are transcribed and processed into CRISPR RNA (crRNA). Acts as a dsDNA endonuclease. Involved in the integration of spacer DNA into the CRISPR cassette.</text>
</comment>
<dbReference type="STRING" id="706433.HMPREF9430_02064"/>
<keyword evidence="3 10" id="KW-0255">Endonuclease</keyword>
<evidence type="ECO:0000256" key="1">
    <source>
        <dbReference type="ARBA" id="ARBA00022722"/>
    </source>
</evidence>
<reference evidence="11 12" key="1">
    <citation type="submission" date="2010-08" db="EMBL/GenBank/DDBJ databases">
        <authorList>
            <person name="Weinstock G."/>
            <person name="Sodergren E."/>
            <person name="Clifton S."/>
            <person name="Fulton L."/>
            <person name="Fulton B."/>
            <person name="Courtney L."/>
            <person name="Fronick C."/>
            <person name="Harrison M."/>
            <person name="Strong C."/>
            <person name="Farmer C."/>
            <person name="Delahaunty K."/>
            <person name="Markovic C."/>
            <person name="Hall O."/>
            <person name="Minx P."/>
            <person name="Tomlinson C."/>
            <person name="Mitreva M."/>
            <person name="Hou S."/>
            <person name="Chen J."/>
            <person name="Wollam A."/>
            <person name="Pepin K.H."/>
            <person name="Johnson M."/>
            <person name="Bhonagiri V."/>
            <person name="Zhang X."/>
            <person name="Suruliraj S."/>
            <person name="Warren W."/>
            <person name="Chinwalla A."/>
            <person name="Mardis E.R."/>
            <person name="Wilson R.K."/>
        </authorList>
    </citation>
    <scope>NUCLEOTIDE SEQUENCE [LARGE SCALE GENOMIC DNA]</scope>
    <source>
        <strain evidence="11 12">F0204</strain>
    </source>
</reference>
<dbReference type="eggNOG" id="COG1518">
    <property type="taxonomic scope" value="Bacteria"/>
</dbReference>
<dbReference type="Pfam" id="PF01867">
    <property type="entry name" value="Cas_Cas1"/>
    <property type="match status" value="1"/>
</dbReference>
<keyword evidence="4 10" id="KW-0378">Hydrolase</keyword>
<evidence type="ECO:0000256" key="10">
    <source>
        <dbReference type="HAMAP-Rule" id="MF_01470"/>
    </source>
</evidence>
<accession>E7MR73</accession>
<dbReference type="GO" id="GO:0043571">
    <property type="term" value="P:maintenance of CRISPR repeat elements"/>
    <property type="evidence" value="ECO:0007669"/>
    <property type="project" value="UniProtKB-UniRule"/>
</dbReference>
<dbReference type="GO" id="GO:0003677">
    <property type="term" value="F:DNA binding"/>
    <property type="evidence" value="ECO:0007669"/>
    <property type="project" value="UniProtKB-KW"/>
</dbReference>
<dbReference type="RefSeq" id="WP_006526861.1">
    <property type="nucleotide sequence ID" value="NZ_GL637674.2"/>
</dbReference>
<evidence type="ECO:0000313" key="12">
    <source>
        <dbReference type="Proteomes" id="UP000004097"/>
    </source>
</evidence>
<proteinExistence type="inferred from homology"/>
<dbReference type="InterPro" id="IPR042211">
    <property type="entry name" value="CRISPR-assoc_Cas1_N"/>
</dbReference>
<keyword evidence="12" id="KW-1185">Reference proteome</keyword>
<evidence type="ECO:0000256" key="3">
    <source>
        <dbReference type="ARBA" id="ARBA00022759"/>
    </source>
</evidence>
<comment type="cofactor">
    <cofactor evidence="10">
        <name>Mg(2+)</name>
        <dbReference type="ChEBI" id="CHEBI:18420"/>
    </cofactor>
    <cofactor evidence="10">
        <name>Mn(2+)</name>
        <dbReference type="ChEBI" id="CHEBI:29035"/>
    </cofactor>
</comment>
<dbReference type="GO" id="GO:0004520">
    <property type="term" value="F:DNA endonuclease activity"/>
    <property type="evidence" value="ECO:0007669"/>
    <property type="project" value="InterPro"/>
</dbReference>
<dbReference type="InterPro" id="IPR050646">
    <property type="entry name" value="Cas1"/>
</dbReference>
<evidence type="ECO:0000256" key="7">
    <source>
        <dbReference type="ARBA" id="ARBA00023125"/>
    </source>
</evidence>
<evidence type="ECO:0000256" key="4">
    <source>
        <dbReference type="ARBA" id="ARBA00022801"/>
    </source>
</evidence>
<evidence type="ECO:0000256" key="8">
    <source>
        <dbReference type="ARBA" id="ARBA00023211"/>
    </source>
</evidence>
<dbReference type="Gene3D" id="1.20.120.920">
    <property type="entry name" value="CRISPR-associated endonuclease Cas1, C-terminal domain"/>
    <property type="match status" value="1"/>
</dbReference>
<feature type="binding site" evidence="10">
    <location>
        <position position="220"/>
    </location>
    <ligand>
        <name>Mn(2+)</name>
        <dbReference type="ChEBI" id="CHEBI:29035"/>
    </ligand>
</feature>
<dbReference type="CDD" id="cd09720">
    <property type="entry name" value="Cas1_II"/>
    <property type="match status" value="1"/>
</dbReference>
<dbReference type="InterPro" id="IPR019855">
    <property type="entry name" value="CRISPR-assoc_Cas1_NMENI"/>
</dbReference>
<comment type="similarity">
    <text evidence="10">Belongs to the CRISPR-associated endonuclease Cas1 family.</text>
</comment>
<sequence>MGWRTVIISNTAKLDYKMDYLVVRSSNQVSRVHLSEISLIIVETPSVSLTAYLLCELAANKIGIIFCDEKRYPNGQYIPFYGSHDTSEKIRKQYNWNLNSKMIIWKEVVIRKIAGQMGVLNRYNHVKSGEKLKQYSYDVEIGDTTNREGHAAKVYFNSLFGKDFSRDDKDNIINAQLNYGYSILLSAVCREIVKNGYITQIGIHHDNIFNSYNLACDLMEPLRPFIDLLILKLEHIVLSADIKQSILTFLNRKVSIMGREQYMLNAIEIYVKSILDAISSENPSLIKFVEYEFTCYESDSVL</sequence>
<comment type="subunit">
    <text evidence="9 10">Homodimer, forms a heterotetramer with a Cas2 homodimer.</text>
</comment>
<dbReference type="AlphaFoldDB" id="E7MR73"/>
<dbReference type="Proteomes" id="UP000004097">
    <property type="component" value="Unassembled WGS sequence"/>
</dbReference>
<protein>
    <recommendedName>
        <fullName evidence="10">CRISPR-associated endonuclease Cas1</fullName>
        <ecNumber evidence="10">3.1.-.-</ecNumber>
    </recommendedName>
</protein>
<dbReference type="EC" id="3.1.-.-" evidence="10"/>
<dbReference type="GO" id="GO:0016787">
    <property type="term" value="F:hydrolase activity"/>
    <property type="evidence" value="ECO:0007669"/>
    <property type="project" value="UniProtKB-KW"/>
</dbReference>
<dbReference type="PANTHER" id="PTHR34353:SF2">
    <property type="entry name" value="CRISPR-ASSOCIATED ENDONUCLEASE CAS1 1"/>
    <property type="match status" value="1"/>
</dbReference>
<dbReference type="EMBL" id="AECQ01000042">
    <property type="protein sequence ID" value="EFW23441.1"/>
    <property type="molecule type" value="Genomic_DNA"/>
</dbReference>
<organism evidence="11 12">
    <name type="scientific">Solobacterium moorei F0204</name>
    <dbReference type="NCBI Taxonomy" id="706433"/>
    <lineage>
        <taxon>Bacteria</taxon>
        <taxon>Bacillati</taxon>
        <taxon>Bacillota</taxon>
        <taxon>Erysipelotrichia</taxon>
        <taxon>Erysipelotrichales</taxon>
        <taxon>Erysipelotrichaceae</taxon>
        <taxon>Solobacterium</taxon>
    </lineage>
</organism>
<dbReference type="Gene3D" id="3.100.10.20">
    <property type="entry name" value="CRISPR-associated endonuclease Cas1, N-terminal domain"/>
    <property type="match status" value="1"/>
</dbReference>
<evidence type="ECO:0000256" key="5">
    <source>
        <dbReference type="ARBA" id="ARBA00022842"/>
    </source>
</evidence>
<gene>
    <name evidence="10 11" type="primary">cas1</name>
    <name evidence="11" type="ORF">HMPREF9430_02064</name>
</gene>
<evidence type="ECO:0000256" key="2">
    <source>
        <dbReference type="ARBA" id="ARBA00022723"/>
    </source>
</evidence>
<keyword evidence="8 10" id="KW-0464">Manganese</keyword>
<keyword evidence="6 10" id="KW-0051">Antiviral defense</keyword>
<dbReference type="HOGENOM" id="CLU_055263_1_0_9"/>
<dbReference type="NCBIfam" id="TIGR03639">
    <property type="entry name" value="cas1_NMENI"/>
    <property type="match status" value="1"/>
</dbReference>
<evidence type="ECO:0000313" key="11">
    <source>
        <dbReference type="EMBL" id="EFW23441.1"/>
    </source>
</evidence>
<dbReference type="PANTHER" id="PTHR34353">
    <property type="entry name" value="CRISPR-ASSOCIATED ENDONUCLEASE CAS1 1"/>
    <property type="match status" value="1"/>
</dbReference>
<keyword evidence="7 10" id="KW-0238">DNA-binding</keyword>
<dbReference type="InterPro" id="IPR002729">
    <property type="entry name" value="CRISPR-assoc_Cas1"/>
</dbReference>
<evidence type="ECO:0000256" key="6">
    <source>
        <dbReference type="ARBA" id="ARBA00023118"/>
    </source>
</evidence>
<dbReference type="NCBIfam" id="TIGR00287">
    <property type="entry name" value="cas1"/>
    <property type="match status" value="1"/>
</dbReference>